<keyword evidence="1" id="KW-0812">Transmembrane</keyword>
<dbReference type="AlphaFoldDB" id="M0DIU6"/>
<name>M0DIU6_9EURY</name>
<dbReference type="PATRIC" id="fig|1227485.3.peg.2481"/>
<protein>
    <recommendedName>
        <fullName evidence="4">SRPBCC family protein</fullName>
    </recommendedName>
</protein>
<keyword evidence="1" id="KW-1133">Transmembrane helix</keyword>
<dbReference type="Proteomes" id="UP000011523">
    <property type="component" value="Unassembled WGS sequence"/>
</dbReference>
<evidence type="ECO:0008006" key="4">
    <source>
        <dbReference type="Google" id="ProtNLM"/>
    </source>
</evidence>
<organism evidence="2 3">
    <name type="scientific">Halorubrum tebenquichense DSM 14210</name>
    <dbReference type="NCBI Taxonomy" id="1227485"/>
    <lineage>
        <taxon>Archaea</taxon>
        <taxon>Methanobacteriati</taxon>
        <taxon>Methanobacteriota</taxon>
        <taxon>Stenosarchaea group</taxon>
        <taxon>Halobacteria</taxon>
        <taxon>Halobacteriales</taxon>
        <taxon>Haloferacaceae</taxon>
        <taxon>Halorubrum</taxon>
    </lineage>
</organism>
<evidence type="ECO:0000313" key="3">
    <source>
        <dbReference type="Proteomes" id="UP000011523"/>
    </source>
</evidence>
<keyword evidence="3" id="KW-1185">Reference proteome</keyword>
<gene>
    <name evidence="2" type="ORF">C472_12645</name>
</gene>
<reference evidence="2 3" key="1">
    <citation type="journal article" date="2014" name="PLoS Genet.">
        <title>Phylogenetically driven sequencing of extremely halophilic archaea reveals strategies for static and dynamic osmo-response.</title>
        <authorList>
            <person name="Becker E.A."/>
            <person name="Seitzer P.M."/>
            <person name="Tritt A."/>
            <person name="Larsen D."/>
            <person name="Krusor M."/>
            <person name="Yao A.I."/>
            <person name="Wu D."/>
            <person name="Madern D."/>
            <person name="Eisen J.A."/>
            <person name="Darling A.E."/>
            <person name="Facciotti M.T."/>
        </authorList>
    </citation>
    <scope>NUCLEOTIDE SEQUENCE [LARGE SCALE GENOMIC DNA]</scope>
    <source>
        <strain evidence="2 3">DSM 14210</strain>
    </source>
</reference>
<dbReference type="RefSeq" id="WP_006630176.1">
    <property type="nucleotide sequence ID" value="NZ_AOJD01000064.1"/>
</dbReference>
<dbReference type="EMBL" id="AOJD01000064">
    <property type="protein sequence ID" value="ELZ35385.1"/>
    <property type="molecule type" value="Genomic_DNA"/>
</dbReference>
<evidence type="ECO:0000313" key="2">
    <source>
        <dbReference type="EMBL" id="ELZ35385.1"/>
    </source>
</evidence>
<comment type="caution">
    <text evidence="2">The sequence shown here is derived from an EMBL/GenBank/DDBJ whole genome shotgun (WGS) entry which is preliminary data.</text>
</comment>
<accession>M0DIU6</accession>
<dbReference type="OrthoDB" id="335562at2157"/>
<evidence type="ECO:0000256" key="1">
    <source>
        <dbReference type="SAM" id="Phobius"/>
    </source>
</evidence>
<feature type="transmembrane region" description="Helical" evidence="1">
    <location>
        <begin position="20"/>
        <end position="39"/>
    </location>
</feature>
<sequence>MLEHLIDTASRIALSYPWLIAPALALLALLVSHCLWGGWPDLWRSRRVVLPVVDRLADGDYDDQVDVVDEHVGVDVDALVAELPEKTGLPLSTQTFVGTIDAPPAQVRAEFRSMERWWPCWLASIQYEIRDGERVYEVGSYAFRSGGLLDPRQVHIRLTPREGGEKTAFWSHEEFSPWRRPVAHYRGETWSAARGVRHMASAFASDDRFEPSNRAVDLVDRDELTSA</sequence>
<proteinExistence type="predicted"/>
<keyword evidence="1" id="KW-0472">Membrane</keyword>